<dbReference type="InterPro" id="IPR029044">
    <property type="entry name" value="Nucleotide-diphossugar_trans"/>
</dbReference>
<dbReference type="Pfam" id="PF00535">
    <property type="entry name" value="Glycos_transf_2"/>
    <property type="match status" value="1"/>
</dbReference>
<evidence type="ECO:0000313" key="5">
    <source>
        <dbReference type="EMBL" id="EIG52732.1"/>
    </source>
</evidence>
<proteinExistence type="inferred from homology"/>
<reference evidence="5" key="1">
    <citation type="submission" date="2011-11" db="EMBL/GenBank/DDBJ databases">
        <title>Improved High-Quality Draft sequence of Desulfovibrio sp. U5L.</title>
        <authorList>
            <consortium name="US DOE Joint Genome Institute"/>
            <person name="Lucas S."/>
            <person name="Han J."/>
            <person name="Lapidus A."/>
            <person name="Cheng J.-F."/>
            <person name="Goodwin L."/>
            <person name="Pitluck S."/>
            <person name="Peters L."/>
            <person name="Ovchinnikova G."/>
            <person name="Held B."/>
            <person name="Detter J.C."/>
            <person name="Han C."/>
            <person name="Tapia R."/>
            <person name="Land M."/>
            <person name="Hauser L."/>
            <person name="Kyrpides N."/>
            <person name="Ivanova N."/>
            <person name="Pagani I."/>
            <person name="Gabster J."/>
            <person name="Walker C."/>
            <person name="Stolyar S."/>
            <person name="Stahl D."/>
            <person name="Arkin A."/>
            <person name="Dehal P."/>
            <person name="Hazen T."/>
            <person name="Woyke T."/>
        </authorList>
    </citation>
    <scope>NUCLEOTIDE SEQUENCE [LARGE SCALE GENOMIC DNA]</scope>
    <source>
        <strain evidence="5">U5L</strain>
    </source>
</reference>
<organism evidence="5">
    <name type="scientific">Desulfovibrio sp. U5L</name>
    <dbReference type="NCBI Taxonomy" id="596152"/>
    <lineage>
        <taxon>Bacteria</taxon>
        <taxon>Pseudomonadati</taxon>
        <taxon>Thermodesulfobacteriota</taxon>
        <taxon>Desulfovibrionia</taxon>
        <taxon>Desulfovibrionales</taxon>
        <taxon>Desulfovibrionaceae</taxon>
        <taxon>Desulfovibrio</taxon>
    </lineage>
</organism>
<dbReference type="EMBL" id="JH600068">
    <property type="protein sequence ID" value="EIG52732.1"/>
    <property type="molecule type" value="Genomic_DNA"/>
</dbReference>
<dbReference type="PANTHER" id="PTHR43179">
    <property type="entry name" value="RHAMNOSYLTRANSFERASE WBBL"/>
    <property type="match status" value="1"/>
</dbReference>
<dbReference type="HOGENOM" id="CLU_023845_4_1_7"/>
<dbReference type="PANTHER" id="PTHR43179:SF12">
    <property type="entry name" value="GALACTOFURANOSYLTRANSFERASE GLFT2"/>
    <property type="match status" value="1"/>
</dbReference>
<dbReference type="Gene3D" id="3.90.550.10">
    <property type="entry name" value="Spore Coat Polysaccharide Biosynthesis Protein SpsA, Chain A"/>
    <property type="match status" value="1"/>
</dbReference>
<evidence type="ECO:0000256" key="3">
    <source>
        <dbReference type="ARBA" id="ARBA00022679"/>
    </source>
</evidence>
<feature type="domain" description="Glycosyltransferase 2-like" evidence="4">
    <location>
        <begin position="13"/>
        <end position="147"/>
    </location>
</feature>
<dbReference type="InterPro" id="IPR001173">
    <property type="entry name" value="Glyco_trans_2-like"/>
</dbReference>
<dbReference type="OrthoDB" id="9771846at2"/>
<name>I2PYX6_9BACT</name>
<comment type="similarity">
    <text evidence="1">Belongs to the glycosyltransferase 2 family.</text>
</comment>
<gene>
    <name evidence="5" type="ORF">DesU5LDRAFT_1031</name>
</gene>
<evidence type="ECO:0000256" key="2">
    <source>
        <dbReference type="ARBA" id="ARBA00022676"/>
    </source>
</evidence>
<dbReference type="CDD" id="cd04186">
    <property type="entry name" value="GT_2_like_c"/>
    <property type="match status" value="1"/>
</dbReference>
<dbReference type="STRING" id="596152.DesU5LDRAFT_1031"/>
<dbReference type="eggNOG" id="COG1216">
    <property type="taxonomic scope" value="Bacteria"/>
</dbReference>
<dbReference type="AlphaFoldDB" id="I2PYX6"/>
<evidence type="ECO:0000259" key="4">
    <source>
        <dbReference type="Pfam" id="PF00535"/>
    </source>
</evidence>
<protein>
    <submittedName>
        <fullName evidence="5">Putative glycosyltransferase</fullName>
    </submittedName>
</protein>
<evidence type="ECO:0000256" key="1">
    <source>
        <dbReference type="ARBA" id="ARBA00006739"/>
    </source>
</evidence>
<sequence length="319" mass="35122">MNARPYCDTECGVVILNWNGHAETLACLAAVLAGTNVPASIVICDNGSTDGSLSIINAYIAAHVVDSPVCVTVLDNGGNKGYAAGINPGIRKVLEAGGRYVWILNNDTIPDRRSLEALLQCSRGCPEAGVVGSTVVRYDDGRVETAGGFRYDKWTTKITSLHANARVEDLPGLSPLPMDYIYGCSMFVAADIFRAIGLFNEKFFLFYEELDFCTRAKKRHIRLSWCKESIVVHKGGSSRKRLEETAHGISNYHENISNLIYTRDAFPFLLPFVFVKRLVGRVLRLAAAGRWDLVRSVVQAYGDFLAGRNRAGRGRRSRP</sequence>
<keyword evidence="2" id="KW-0328">Glycosyltransferase</keyword>
<dbReference type="GO" id="GO:0016757">
    <property type="term" value="F:glycosyltransferase activity"/>
    <property type="evidence" value="ECO:0007669"/>
    <property type="project" value="UniProtKB-KW"/>
</dbReference>
<dbReference type="SUPFAM" id="SSF53448">
    <property type="entry name" value="Nucleotide-diphospho-sugar transferases"/>
    <property type="match status" value="1"/>
</dbReference>
<accession>I2PYX6</accession>
<keyword evidence="3 5" id="KW-0808">Transferase</keyword>